<protein>
    <recommendedName>
        <fullName evidence="4">DUF2029 domain-containing protein</fullName>
    </recommendedName>
</protein>
<evidence type="ECO:0008006" key="4">
    <source>
        <dbReference type="Google" id="ProtNLM"/>
    </source>
</evidence>
<gene>
    <name evidence="2" type="ORF">COV86_00430</name>
</gene>
<feature type="transmembrane region" description="Helical" evidence="1">
    <location>
        <begin position="170"/>
        <end position="188"/>
    </location>
</feature>
<evidence type="ECO:0000313" key="2">
    <source>
        <dbReference type="EMBL" id="PIQ72967.1"/>
    </source>
</evidence>
<accession>A0A2H0KNX3</accession>
<feature type="transmembrane region" description="Helical" evidence="1">
    <location>
        <begin position="341"/>
        <end position="362"/>
    </location>
</feature>
<keyword evidence="1" id="KW-0472">Membrane</keyword>
<dbReference type="AlphaFoldDB" id="A0A2H0KNX3"/>
<feature type="transmembrane region" description="Helical" evidence="1">
    <location>
        <begin position="53"/>
        <end position="70"/>
    </location>
</feature>
<feature type="transmembrane region" description="Helical" evidence="1">
    <location>
        <begin position="208"/>
        <end position="230"/>
    </location>
</feature>
<feature type="transmembrane region" description="Helical" evidence="1">
    <location>
        <begin position="82"/>
        <end position="99"/>
    </location>
</feature>
<dbReference type="Pfam" id="PF26314">
    <property type="entry name" value="MptA_B_family"/>
    <property type="match status" value="1"/>
</dbReference>
<evidence type="ECO:0000256" key="1">
    <source>
        <dbReference type="SAM" id="Phobius"/>
    </source>
</evidence>
<proteinExistence type="predicted"/>
<dbReference type="EMBL" id="PCVL01000003">
    <property type="protein sequence ID" value="PIQ72967.1"/>
    <property type="molecule type" value="Genomic_DNA"/>
</dbReference>
<sequence>MLLLGLYFFLILILSIYSYALVDPNITFFNHPLWTSFRNVMVDFGYNQRQNSWWVYLSIIILLFIFNYIFVTKYKKLTFSPFKIAFIIGLILVFSYPFLSHDFFSYLFYTRILTLYHHNPYTYLAGDFYLDPWLRFTQWTGNNYPYGPVFLLISAIPSFLGFAKFAPTFFLFKIVIVAFYLIAIKLLEKLNRKWAIMFATNPLILVEGLINGHNDLIGISLSIVGIYFLLKKRKALSTAYFILSIGVKYLTLPFLFFLTKFKNYKLLTSLLIIAGLVFLITRTEIQPWYFIMLFGLIPFYEDLIFRFNIFFFGLLMSYYPYVRFGGWARVLYWTTSYKVMFKHNVIIVFFIINLVYLVIYLLSKKKFFIK</sequence>
<comment type="caution">
    <text evidence="2">The sequence shown here is derived from an EMBL/GenBank/DDBJ whole genome shotgun (WGS) entry which is preliminary data.</text>
</comment>
<feature type="transmembrane region" description="Helical" evidence="1">
    <location>
        <begin position="264"/>
        <end position="282"/>
    </location>
</feature>
<evidence type="ECO:0000313" key="3">
    <source>
        <dbReference type="Proteomes" id="UP000229570"/>
    </source>
</evidence>
<dbReference type="Proteomes" id="UP000229570">
    <property type="component" value="Unassembled WGS sequence"/>
</dbReference>
<keyword evidence="1" id="KW-1133">Transmembrane helix</keyword>
<name>A0A2H0KNX3_9BACT</name>
<organism evidence="2 3">
    <name type="scientific">Candidatus Roizmanbacteria bacterium CG11_big_fil_rev_8_21_14_0_20_35_14</name>
    <dbReference type="NCBI Taxonomy" id="1974855"/>
    <lineage>
        <taxon>Bacteria</taxon>
        <taxon>Candidatus Roizmaniibacteriota</taxon>
    </lineage>
</organism>
<feature type="transmembrane region" description="Helical" evidence="1">
    <location>
        <begin position="303"/>
        <end position="321"/>
    </location>
</feature>
<feature type="transmembrane region" description="Helical" evidence="1">
    <location>
        <begin position="237"/>
        <end position="258"/>
    </location>
</feature>
<keyword evidence="1" id="KW-0812">Transmembrane</keyword>
<reference evidence="2 3" key="1">
    <citation type="submission" date="2017-09" db="EMBL/GenBank/DDBJ databases">
        <title>Depth-based differentiation of microbial function through sediment-hosted aquifers and enrichment of novel symbionts in the deep terrestrial subsurface.</title>
        <authorList>
            <person name="Probst A.J."/>
            <person name="Ladd B."/>
            <person name="Jarett J.K."/>
            <person name="Geller-Mcgrath D.E."/>
            <person name="Sieber C.M."/>
            <person name="Emerson J.B."/>
            <person name="Anantharaman K."/>
            <person name="Thomas B.C."/>
            <person name="Malmstrom R."/>
            <person name="Stieglmeier M."/>
            <person name="Klingl A."/>
            <person name="Woyke T."/>
            <person name="Ryan C.M."/>
            <person name="Banfield J.F."/>
        </authorList>
    </citation>
    <scope>NUCLEOTIDE SEQUENCE [LARGE SCALE GENOMIC DNA]</scope>
    <source>
        <strain evidence="2">CG11_big_fil_rev_8_21_14_0_20_35_14</strain>
    </source>
</reference>